<accession>A0A562WRC8</accession>
<dbReference type="PANTHER" id="PTHR30015">
    <property type="entry name" value="MRR RESTRICTION SYSTEM PROTEIN"/>
    <property type="match status" value="1"/>
</dbReference>
<dbReference type="PANTHER" id="PTHR30015:SF7">
    <property type="entry name" value="TYPE IV METHYL-DIRECTED RESTRICTION ENZYME ECOKMRR"/>
    <property type="match status" value="1"/>
</dbReference>
<dbReference type="Proteomes" id="UP000319449">
    <property type="component" value="Unassembled WGS sequence"/>
</dbReference>
<dbReference type="EMBL" id="VLLN01000003">
    <property type="protein sequence ID" value="TWJ32715.1"/>
    <property type="molecule type" value="Genomic_DNA"/>
</dbReference>
<dbReference type="AlphaFoldDB" id="A0A562WRC8"/>
<evidence type="ECO:0000313" key="3">
    <source>
        <dbReference type="EMBL" id="TWJ32715.1"/>
    </source>
</evidence>
<gene>
    <name evidence="3" type="ORF">JN12_00690</name>
</gene>
<protein>
    <submittedName>
        <fullName evidence="3">Restriction system protein</fullName>
    </submittedName>
</protein>
<dbReference type="GO" id="GO:0003677">
    <property type="term" value="F:DNA binding"/>
    <property type="evidence" value="ECO:0007669"/>
    <property type="project" value="InterPro"/>
</dbReference>
<organism evidence="3 4">
    <name type="scientific">Geobacter argillaceus</name>
    <dbReference type="NCBI Taxonomy" id="345631"/>
    <lineage>
        <taxon>Bacteria</taxon>
        <taxon>Pseudomonadati</taxon>
        <taxon>Thermodesulfobacteriota</taxon>
        <taxon>Desulfuromonadia</taxon>
        <taxon>Geobacterales</taxon>
        <taxon>Geobacteraceae</taxon>
        <taxon>Geobacter</taxon>
    </lineage>
</organism>
<evidence type="ECO:0000259" key="2">
    <source>
        <dbReference type="Pfam" id="PF04471"/>
    </source>
</evidence>
<dbReference type="Gene3D" id="3.40.1350.10">
    <property type="match status" value="1"/>
</dbReference>
<name>A0A562WRC8_9BACT</name>
<feature type="domain" description="Restriction endonuclease type IV Mrr" evidence="2">
    <location>
        <begin position="94"/>
        <end position="144"/>
    </location>
</feature>
<sequence length="153" mass="17156">MKMAGLVENTRRGIFRITQRGSKLLEKSPSEINLRILREFPEYLEARDRTQSSQVGDVSAATDEQESKTPAERLEEAYEMLRKNLADKLLSQLKSSSPSSFEKIVVEVLVKMGYGGSRKDAGQAIGRSGDKGIDGIIKEDWRGSRQGYKTNRC</sequence>
<feature type="region of interest" description="Disordered" evidence="1">
    <location>
        <begin position="47"/>
        <end position="73"/>
    </location>
</feature>
<dbReference type="GO" id="GO:0015666">
    <property type="term" value="F:restriction endodeoxyribonuclease activity"/>
    <property type="evidence" value="ECO:0007669"/>
    <property type="project" value="TreeGrafter"/>
</dbReference>
<dbReference type="GO" id="GO:0009307">
    <property type="term" value="P:DNA restriction-modification system"/>
    <property type="evidence" value="ECO:0007669"/>
    <property type="project" value="InterPro"/>
</dbReference>
<dbReference type="InterPro" id="IPR011856">
    <property type="entry name" value="tRNA_endonuc-like_dom_sf"/>
</dbReference>
<evidence type="ECO:0000313" key="4">
    <source>
        <dbReference type="Proteomes" id="UP000319449"/>
    </source>
</evidence>
<dbReference type="InterPro" id="IPR007560">
    <property type="entry name" value="Restrct_endonuc_IV_Mrr"/>
</dbReference>
<dbReference type="InterPro" id="IPR052906">
    <property type="entry name" value="Type_IV_Methyl-Rstrct_Enzyme"/>
</dbReference>
<dbReference type="Pfam" id="PF04471">
    <property type="entry name" value="Mrr_cat"/>
    <property type="match status" value="1"/>
</dbReference>
<keyword evidence="4" id="KW-1185">Reference proteome</keyword>
<reference evidence="3 4" key="1">
    <citation type="submission" date="2019-07" db="EMBL/GenBank/DDBJ databases">
        <title>Genomic Encyclopedia of Archaeal and Bacterial Type Strains, Phase II (KMG-II): from individual species to whole genera.</title>
        <authorList>
            <person name="Goeker M."/>
        </authorList>
    </citation>
    <scope>NUCLEOTIDE SEQUENCE [LARGE SCALE GENOMIC DNA]</scope>
    <source>
        <strain evidence="3 4">ATCC BAA-1139</strain>
    </source>
</reference>
<dbReference type="OrthoDB" id="5782056at2"/>
<evidence type="ECO:0000256" key="1">
    <source>
        <dbReference type="SAM" id="MobiDB-lite"/>
    </source>
</evidence>
<comment type="caution">
    <text evidence="3">The sequence shown here is derived from an EMBL/GenBank/DDBJ whole genome shotgun (WGS) entry which is preliminary data.</text>
</comment>
<proteinExistence type="predicted"/>